<gene>
    <name evidence="4" type="ORF">CLODIP_2_CD11311</name>
</gene>
<dbReference type="InterPro" id="IPR018114">
    <property type="entry name" value="TRYPSIN_HIS"/>
</dbReference>
<proteinExistence type="predicted"/>
<protein>
    <recommendedName>
        <fullName evidence="3">Peptidase S1 domain-containing protein</fullName>
    </recommendedName>
</protein>
<dbReference type="SUPFAM" id="SSF50494">
    <property type="entry name" value="Trypsin-like serine proteases"/>
    <property type="match status" value="1"/>
</dbReference>
<name>A0A8S1D001_9INSE</name>
<dbReference type="Gene3D" id="2.40.10.10">
    <property type="entry name" value="Trypsin-like serine proteases"/>
    <property type="match status" value="1"/>
</dbReference>
<evidence type="ECO:0000313" key="4">
    <source>
        <dbReference type="EMBL" id="CAB3373659.1"/>
    </source>
</evidence>
<dbReference type="PROSITE" id="PS00134">
    <property type="entry name" value="TRYPSIN_HIS"/>
    <property type="match status" value="1"/>
</dbReference>
<comment type="caution">
    <text evidence="4">The sequence shown here is derived from an EMBL/GenBank/DDBJ whole genome shotgun (WGS) entry which is preliminary data.</text>
</comment>
<dbReference type="Pfam" id="PF00089">
    <property type="entry name" value="Trypsin"/>
    <property type="match status" value="1"/>
</dbReference>
<dbReference type="InterPro" id="IPR009003">
    <property type="entry name" value="Peptidase_S1_PA"/>
</dbReference>
<dbReference type="PROSITE" id="PS50240">
    <property type="entry name" value="TRYPSIN_DOM"/>
    <property type="match status" value="1"/>
</dbReference>
<dbReference type="FunFam" id="2.40.10.10:FF:000068">
    <property type="entry name" value="transmembrane protease serine 2"/>
    <property type="match status" value="1"/>
</dbReference>
<dbReference type="SMART" id="SM00020">
    <property type="entry name" value="Tryp_SPc"/>
    <property type="match status" value="1"/>
</dbReference>
<evidence type="ECO:0000256" key="2">
    <source>
        <dbReference type="SAM" id="SignalP"/>
    </source>
</evidence>
<dbReference type="InterPro" id="IPR051333">
    <property type="entry name" value="CLIP_Serine_Protease"/>
</dbReference>
<dbReference type="InterPro" id="IPR001254">
    <property type="entry name" value="Trypsin_dom"/>
</dbReference>
<organism evidence="4 5">
    <name type="scientific">Cloeon dipterum</name>
    <dbReference type="NCBI Taxonomy" id="197152"/>
    <lineage>
        <taxon>Eukaryota</taxon>
        <taxon>Metazoa</taxon>
        <taxon>Ecdysozoa</taxon>
        <taxon>Arthropoda</taxon>
        <taxon>Hexapoda</taxon>
        <taxon>Insecta</taxon>
        <taxon>Pterygota</taxon>
        <taxon>Palaeoptera</taxon>
        <taxon>Ephemeroptera</taxon>
        <taxon>Pisciforma</taxon>
        <taxon>Baetidae</taxon>
        <taxon>Cloeon</taxon>
    </lineage>
</organism>
<feature type="chain" id="PRO_5035760153" description="Peptidase S1 domain-containing protein" evidence="2">
    <location>
        <begin position="22"/>
        <end position="606"/>
    </location>
</feature>
<keyword evidence="1" id="KW-1015">Disulfide bond</keyword>
<evidence type="ECO:0000259" key="3">
    <source>
        <dbReference type="PROSITE" id="PS50240"/>
    </source>
</evidence>
<dbReference type="InterPro" id="IPR001314">
    <property type="entry name" value="Peptidase_S1A"/>
</dbReference>
<evidence type="ECO:0000256" key="1">
    <source>
        <dbReference type="ARBA" id="ARBA00023157"/>
    </source>
</evidence>
<accession>A0A8S1D001</accession>
<feature type="domain" description="Peptidase S1" evidence="3">
    <location>
        <begin position="335"/>
        <end position="600"/>
    </location>
</feature>
<sequence>MKEIGTILIVLLATNVATCKGAMYVNSEPHKLPRECRKYGQPRPALNAPVYSPENENLSFEKCGQWDGNGDMPWTVIIDIKPDSNVWSTQPMPSDVSGRYSYGFLVTKQTMMVFFNQVNTDIENYQLYAGPCSSGSNNERCLFGRGLLNQRVLSRNGGQVWKIEKVTITQHLRPICLWNRNNFQDASFESFVFAQTNRSLKKTELLNYQQCYLSNKLISPQVCSEMDSLLCTNFEHSGIFLVMKDANRYYLRATRWGNFLLPRDRLDDRILWVDILGNIKSIVTASSGLFLMPPTPKLATKIDFGPEESYANCGKVSGNRRRGRRRRDGLVFSFVHHGENASIEQNPWHASLTVNLVDPIYDVCGGTLVSKRVVVTAAHCLYSPTGTQYETELLEIVLGMYDATDNEEIGRQVLKAASVVIHQDYNHGRNDFQHDLALIILNKNSIQFTDRVKPACLWNSDYDFEKIAGKSGKVAGFGLTENYSQARFLQKAYLRIAPHNECFSSNKKFFAENWQPTRNFCAGFPDNGTNVCNGDSGGGLLIADGTSAENKRFYLRGIVSYGSSQIEMVENSKKRVCNPYSYAIFLDITSYMGWIVQNSPDISSRR</sequence>
<keyword evidence="2" id="KW-0732">Signal</keyword>
<dbReference type="Proteomes" id="UP000494165">
    <property type="component" value="Unassembled WGS sequence"/>
</dbReference>
<dbReference type="PANTHER" id="PTHR24260">
    <property type="match status" value="1"/>
</dbReference>
<dbReference type="InterPro" id="IPR043504">
    <property type="entry name" value="Peptidase_S1_PA_chymotrypsin"/>
</dbReference>
<dbReference type="GO" id="GO:0006508">
    <property type="term" value="P:proteolysis"/>
    <property type="evidence" value="ECO:0007669"/>
    <property type="project" value="InterPro"/>
</dbReference>
<dbReference type="GO" id="GO:0004252">
    <property type="term" value="F:serine-type endopeptidase activity"/>
    <property type="evidence" value="ECO:0007669"/>
    <property type="project" value="InterPro"/>
</dbReference>
<dbReference type="CDD" id="cd00190">
    <property type="entry name" value="Tryp_SPc"/>
    <property type="match status" value="1"/>
</dbReference>
<dbReference type="EMBL" id="CADEPI010000088">
    <property type="protein sequence ID" value="CAB3373659.1"/>
    <property type="molecule type" value="Genomic_DNA"/>
</dbReference>
<evidence type="ECO:0000313" key="5">
    <source>
        <dbReference type="Proteomes" id="UP000494165"/>
    </source>
</evidence>
<keyword evidence="5" id="KW-1185">Reference proteome</keyword>
<dbReference type="OrthoDB" id="7723891at2759"/>
<reference evidence="4 5" key="1">
    <citation type="submission" date="2020-04" db="EMBL/GenBank/DDBJ databases">
        <authorList>
            <person name="Alioto T."/>
            <person name="Alioto T."/>
            <person name="Gomez Garrido J."/>
        </authorList>
    </citation>
    <scope>NUCLEOTIDE SEQUENCE [LARGE SCALE GENOMIC DNA]</scope>
</reference>
<dbReference type="PRINTS" id="PR00722">
    <property type="entry name" value="CHYMOTRYPSIN"/>
</dbReference>
<dbReference type="PANTHER" id="PTHR24260:SF143">
    <property type="entry name" value="SERINE PROTEASE GD-LIKE PROTEIN"/>
    <property type="match status" value="1"/>
</dbReference>
<feature type="signal peptide" evidence="2">
    <location>
        <begin position="1"/>
        <end position="21"/>
    </location>
</feature>
<dbReference type="AlphaFoldDB" id="A0A8S1D001"/>